<dbReference type="Pfam" id="PF06441">
    <property type="entry name" value="EHN"/>
    <property type="match status" value="1"/>
</dbReference>
<dbReference type="InterPro" id="IPR010497">
    <property type="entry name" value="Epoxide_hydro_N"/>
</dbReference>
<dbReference type="SMART" id="SM00066">
    <property type="entry name" value="GAL4"/>
    <property type="match status" value="1"/>
</dbReference>
<dbReference type="PANTHER" id="PTHR21661">
    <property type="entry name" value="EPOXIDE HYDROLASE 1-RELATED"/>
    <property type="match status" value="1"/>
</dbReference>
<evidence type="ECO:0000256" key="4">
    <source>
        <dbReference type="ARBA" id="ARBA00022801"/>
    </source>
</evidence>
<dbReference type="GO" id="GO:0004301">
    <property type="term" value="F:epoxide hydrolase activity"/>
    <property type="evidence" value="ECO:0007669"/>
    <property type="project" value="TreeGrafter"/>
</dbReference>
<dbReference type="SUPFAM" id="SSF53474">
    <property type="entry name" value="alpha/beta-Hydrolases"/>
    <property type="match status" value="1"/>
</dbReference>
<dbReference type="InterPro" id="IPR007219">
    <property type="entry name" value="XnlR_reg_dom"/>
</dbReference>
<dbReference type="SUPFAM" id="SSF57701">
    <property type="entry name" value="Zn2/Cys6 DNA-binding domain"/>
    <property type="match status" value="1"/>
</dbReference>
<dbReference type="EMBL" id="QLNT01000010">
    <property type="protein sequence ID" value="KAF3071540.1"/>
    <property type="molecule type" value="Genomic_DNA"/>
</dbReference>
<dbReference type="InterPro" id="IPR029058">
    <property type="entry name" value="AB_hydrolase_fold"/>
</dbReference>
<dbReference type="InterPro" id="IPR000639">
    <property type="entry name" value="Epox_hydrolase-like"/>
</dbReference>
<dbReference type="GO" id="GO:0000981">
    <property type="term" value="F:DNA-binding transcription factor activity, RNA polymerase II-specific"/>
    <property type="evidence" value="ECO:0007669"/>
    <property type="project" value="InterPro"/>
</dbReference>
<accession>A0A9P4XFF3</accession>
<evidence type="ECO:0000256" key="3">
    <source>
        <dbReference type="ARBA" id="ARBA00022797"/>
    </source>
</evidence>
<proteinExistence type="inferred from homology"/>
<dbReference type="InterPro" id="IPR001138">
    <property type="entry name" value="Zn2Cys6_DnaBD"/>
</dbReference>
<evidence type="ECO:0000313" key="7">
    <source>
        <dbReference type="EMBL" id="KAF3071540.1"/>
    </source>
</evidence>
<evidence type="ECO:0000256" key="2">
    <source>
        <dbReference type="ARBA" id="ARBA00022723"/>
    </source>
</evidence>
<dbReference type="PROSITE" id="PS00463">
    <property type="entry name" value="ZN2_CY6_FUNGAL_1"/>
    <property type="match status" value="1"/>
</dbReference>
<dbReference type="PANTHER" id="PTHR21661:SF35">
    <property type="entry name" value="EPOXIDE HYDROLASE"/>
    <property type="match status" value="1"/>
</dbReference>
<dbReference type="GO" id="GO:0008270">
    <property type="term" value="F:zinc ion binding"/>
    <property type="evidence" value="ECO:0007669"/>
    <property type="project" value="InterPro"/>
</dbReference>
<evidence type="ECO:0000313" key="8">
    <source>
        <dbReference type="Proteomes" id="UP000801864"/>
    </source>
</evidence>
<comment type="similarity">
    <text evidence="1">Belongs to the peptidase S33 family.</text>
</comment>
<dbReference type="GO" id="GO:0003677">
    <property type="term" value="F:DNA binding"/>
    <property type="evidence" value="ECO:0007669"/>
    <property type="project" value="InterPro"/>
</dbReference>
<keyword evidence="8" id="KW-1185">Reference proteome</keyword>
<organism evidence="7 8">
    <name type="scientific">Trichoderma lentiforme</name>
    <dbReference type="NCBI Taxonomy" id="1567552"/>
    <lineage>
        <taxon>Eukaryota</taxon>
        <taxon>Fungi</taxon>
        <taxon>Dikarya</taxon>
        <taxon>Ascomycota</taxon>
        <taxon>Pezizomycotina</taxon>
        <taxon>Sordariomycetes</taxon>
        <taxon>Hypocreomycetidae</taxon>
        <taxon>Hypocreales</taxon>
        <taxon>Hypocreaceae</taxon>
        <taxon>Trichoderma</taxon>
    </lineage>
</organism>
<dbReference type="GO" id="GO:0006351">
    <property type="term" value="P:DNA-templated transcription"/>
    <property type="evidence" value="ECO:0007669"/>
    <property type="project" value="InterPro"/>
</dbReference>
<reference evidence="7 8" key="1">
    <citation type="submission" date="2018-06" db="EMBL/GenBank/DDBJ databases">
        <title>Genome analysis of cellulolytic fungus Trichoderma lentiforme CFAM-422.</title>
        <authorList>
            <person name="Steindorff A.S."/>
            <person name="Formighieri E.F."/>
            <person name="Midorikawa G.E.O."/>
            <person name="Tamietti M.S."/>
            <person name="Ramos E.Z."/>
            <person name="Silva A.S."/>
            <person name="Bon E.P.S."/>
            <person name="Mendes T.D."/>
            <person name="Damaso M.C.T."/>
            <person name="Favaro L.C.L."/>
        </authorList>
    </citation>
    <scope>NUCLEOTIDE SEQUENCE [LARGE SCALE GENOMIC DNA]</scope>
    <source>
        <strain evidence="7 8">CFAM-422</strain>
    </source>
</reference>
<dbReference type="GO" id="GO:0097176">
    <property type="term" value="P:epoxide metabolic process"/>
    <property type="evidence" value="ECO:0007669"/>
    <property type="project" value="TreeGrafter"/>
</dbReference>
<comment type="caution">
    <text evidence="7">The sequence shown here is derived from an EMBL/GenBank/DDBJ whole genome shotgun (WGS) entry which is preliminary data.</text>
</comment>
<keyword evidence="2" id="KW-0479">Metal-binding</keyword>
<dbReference type="Gene3D" id="4.10.240.10">
    <property type="entry name" value="Zn(2)-C6 fungal-type DNA-binding domain"/>
    <property type="match status" value="1"/>
</dbReference>
<protein>
    <submittedName>
        <fullName evidence="7">Epoxide hydrolase</fullName>
    </submittedName>
</protein>
<sequence>MSTHHSTPREIAIAEDSLRIWSCVTCRRRKVKCDRKDPCSNCVKNQIECHFPVTGRLPRRRDPAAWKSPTEKQVELLDRLRRLESLVTELAAQVEDGPDKIQSLFTGPLTSATGVIHPGETVSAAVGKRGVPDSESPMAVGELISAMKSSFHGETNEDFGRLVVGKEAGLQIGKGFWSIFCNEVEHIFQGIQDVTSDISGSNLVATSSNSQRQSNNIYSDFYLGNQYTRDVPQSLDALYPLPSQMFFIWRTYVENIVPFINVIDIAAVEEVVTNLRGKFDSLEPSLQALLFAVSLAAITSLDDEETLACFDTPRIGLIARFRLGTERALANAELLTTRKIETIQAFVIYLSLLPYVGGQELLSPFMGLLLKIATSLQLHRDAENFKMPTLSKVEIEIRRRLWWQIIFLDSRSRSNRTAGLSASDTMFDTKAPSHMLENGKGAFLDPSNAQNQSIVCIIRCEIWLLCRFLNANRPNTLEQRLDAFNRTRSRLETLYMPSVSSNHALTSLVKTMTSLVLSKVEHAIYLQHFHKLKELSQIPSQEMMQHHLDLSIDILKQAHRLRTEPSWKRWRWQLQGDFPWTSMSVVFIQLCQSPWSAISERGWALTHLILEETQDKVKVCPSWNKLNKLIVAAEAHRGRNPAEGTLRVRPQNKPYTSSFINTEESVSGASEASVTESASTHITLNYPESNQAAFDNRLEIDESNKFESAMAFYPMEWHPWDEGLATDNEFWDFDFANQYFSSVTMIALSTITLLSVLCTTVDAFSVPNVNATFSKSPKPFEIRVDRNFIEDTRLRVAHARAPVFMGAIGEGPSPENYTNVRDYWVNEYDWNTTEASINRKLKQFTTVVAPIIGNSSNTIPLHFVHHRSPRDDAIPLLFIHGWPGSFLEVSNIIDDLTNPPNRSVPAFHVVAPSIPGFGFSPAPQRPGFGPVETSHAFNALMNQLGYQKYVIQGGDFGGVILRFQAHLFPKNVVSVLSNFWIIQPGENDIRRLAQGLSTPDEVAYINILETYINQASGYRFMQETQPLTAAFAMSDSPLGYAMWIFALMNEVIDPTVKSWTPEEIITWSMMYYIQGPYGGMRFYKEVANDGALEATDFGTLPLVEVPAAISQFPYDITYRMPLEWAKRGGNVIRRNVHSHGGHFAAYEVPDLLLQDIWDWFGDKETSGTKAFKN</sequence>
<dbReference type="InterPro" id="IPR036864">
    <property type="entry name" value="Zn2-C6_fun-type_DNA-bd_sf"/>
</dbReference>
<dbReference type="PRINTS" id="PR00412">
    <property type="entry name" value="EPOXHYDRLASE"/>
</dbReference>
<feature type="domain" description="Zn(2)-C6 fungal-type" evidence="6">
    <location>
        <begin position="22"/>
        <end position="51"/>
    </location>
</feature>
<dbReference type="AlphaFoldDB" id="A0A9P4XFF3"/>
<dbReference type="Pfam" id="PF00172">
    <property type="entry name" value="Zn_clus"/>
    <property type="match status" value="1"/>
</dbReference>
<keyword evidence="4 7" id="KW-0378">Hydrolase</keyword>
<keyword evidence="5" id="KW-0539">Nucleus</keyword>
<name>A0A9P4XFF3_9HYPO</name>
<dbReference type="Gene3D" id="3.40.50.1820">
    <property type="entry name" value="alpha/beta hydrolase"/>
    <property type="match status" value="1"/>
</dbReference>
<dbReference type="Pfam" id="PF04082">
    <property type="entry name" value="Fungal_trans"/>
    <property type="match status" value="1"/>
</dbReference>
<gene>
    <name evidence="7" type="ORF">CFAM422_006105</name>
</gene>
<dbReference type="CDD" id="cd12148">
    <property type="entry name" value="fungal_TF_MHR"/>
    <property type="match status" value="1"/>
</dbReference>
<evidence type="ECO:0000259" key="6">
    <source>
        <dbReference type="PROSITE" id="PS50048"/>
    </source>
</evidence>
<evidence type="ECO:0000256" key="5">
    <source>
        <dbReference type="ARBA" id="ARBA00023242"/>
    </source>
</evidence>
<keyword evidence="3" id="KW-0058">Aromatic hydrocarbons catabolism</keyword>
<dbReference type="Proteomes" id="UP000801864">
    <property type="component" value="Unassembled WGS sequence"/>
</dbReference>
<dbReference type="PROSITE" id="PS50048">
    <property type="entry name" value="ZN2_CY6_FUNGAL_2"/>
    <property type="match status" value="1"/>
</dbReference>
<evidence type="ECO:0000256" key="1">
    <source>
        <dbReference type="ARBA" id="ARBA00010088"/>
    </source>
</evidence>
<dbReference type="CDD" id="cd00067">
    <property type="entry name" value="GAL4"/>
    <property type="match status" value="1"/>
</dbReference>